<organism evidence="1 2">
    <name type="scientific">Buttiauxella gaviniae ATCC 51604</name>
    <dbReference type="NCBI Taxonomy" id="1354253"/>
    <lineage>
        <taxon>Bacteria</taxon>
        <taxon>Pseudomonadati</taxon>
        <taxon>Pseudomonadota</taxon>
        <taxon>Gammaproteobacteria</taxon>
        <taxon>Enterobacterales</taxon>
        <taxon>Enterobacteriaceae</taxon>
        <taxon>Buttiauxella</taxon>
    </lineage>
</organism>
<sequence>MKKITLTIDGKTVEVTEKNIFNVMDMIMVAGQAMSENKNFSQARGGVAMTFSASSAGNNTPLANTLNRLDELEERIERYSQGGNSKEIWI</sequence>
<accession>A0A1B7HRC5</accession>
<comment type="caution">
    <text evidence="1">The sequence shown here is derived from an EMBL/GenBank/DDBJ whole genome shotgun (WGS) entry which is preliminary data.</text>
</comment>
<evidence type="ECO:0000313" key="1">
    <source>
        <dbReference type="EMBL" id="OAT18174.1"/>
    </source>
</evidence>
<reference evidence="1 2" key="1">
    <citation type="submission" date="2016-04" db="EMBL/GenBank/DDBJ databases">
        <title>ATOL: Assembling a taxonomically balanced genome-scale reconstruction of the evolutionary history of the Enterobacteriaceae.</title>
        <authorList>
            <person name="Plunkett G.III."/>
            <person name="Neeno-Eckwall E.C."/>
            <person name="Glasner J.D."/>
            <person name="Perna N.T."/>
        </authorList>
    </citation>
    <scope>NUCLEOTIDE SEQUENCE [LARGE SCALE GENOMIC DNA]</scope>
    <source>
        <strain evidence="1 2">ATCC 51604</strain>
    </source>
</reference>
<proteinExistence type="predicted"/>
<dbReference type="PATRIC" id="fig|1354253.4.peg.3770"/>
<evidence type="ECO:0000313" key="2">
    <source>
        <dbReference type="Proteomes" id="UP000078504"/>
    </source>
</evidence>
<protein>
    <submittedName>
        <fullName evidence="1">Uncharacterized protein</fullName>
    </submittedName>
</protein>
<gene>
    <name evidence="1" type="ORF">M977_03695</name>
</gene>
<name>A0A1B7HRC5_9ENTR</name>
<dbReference type="AlphaFoldDB" id="A0A1B7HRC5"/>
<dbReference type="Proteomes" id="UP000078504">
    <property type="component" value="Unassembled WGS sequence"/>
</dbReference>
<dbReference type="EMBL" id="LXEP01000032">
    <property type="protein sequence ID" value="OAT18174.1"/>
    <property type="molecule type" value="Genomic_DNA"/>
</dbReference>
<dbReference type="RefSeq" id="WP_064517850.1">
    <property type="nucleotide sequence ID" value="NZ_LXEP01000032.1"/>
</dbReference>